<dbReference type="Gene3D" id="3.40.190.10">
    <property type="entry name" value="Periplasmic binding protein-like II"/>
    <property type="match status" value="2"/>
</dbReference>
<dbReference type="GO" id="GO:1901359">
    <property type="term" value="F:tungstate binding"/>
    <property type="evidence" value="ECO:0007669"/>
    <property type="project" value="UniProtKB-ARBA"/>
</dbReference>
<sequence length="248" mass="24896">MHVKLLALCLAAWPGAALAETLVFAAASLGGPLDRAVAAWEAQGGAPVTVSYAGSSALARQIAAGAPADLFVSASPEWMDAVEAEGLVVTGSRRDLLGNALVLVSGESAAEPVEIGPDLDLAAMLKGGRLAMALVEAVPAGQYGRAALENLGLWDGVAPRVAQSENVRAALALVASGAAPLGVVYATDAVAEPRVTVIGRFPADSHPPIRYPAALIEGAEDEAAGLLDFLSGPEAGAIFAEAGFAVPE</sequence>
<dbReference type="InterPro" id="IPR050682">
    <property type="entry name" value="ModA/WtpA"/>
</dbReference>
<evidence type="ECO:0000313" key="9">
    <source>
        <dbReference type="Proteomes" id="UP000198922"/>
    </source>
</evidence>
<feature type="binding site" evidence="6">
    <location>
        <position position="28"/>
    </location>
    <ligand>
        <name>molybdate</name>
        <dbReference type="ChEBI" id="CHEBI:36264"/>
    </ligand>
</feature>
<dbReference type="RefSeq" id="WP_090111310.1">
    <property type="nucleotide sequence ID" value="NZ_FNAT01000002.1"/>
</dbReference>
<evidence type="ECO:0000256" key="5">
    <source>
        <dbReference type="ARBA" id="ARBA00062515"/>
    </source>
</evidence>
<dbReference type="NCBIfam" id="TIGR01256">
    <property type="entry name" value="modA"/>
    <property type="match status" value="1"/>
</dbReference>
<dbReference type="STRING" id="521013.SAMN04488567_1896"/>
<dbReference type="GO" id="GO:0015689">
    <property type="term" value="P:molybdate ion transport"/>
    <property type="evidence" value="ECO:0007669"/>
    <property type="project" value="InterPro"/>
</dbReference>
<dbReference type="EMBL" id="FNAT01000002">
    <property type="protein sequence ID" value="SDE49696.1"/>
    <property type="molecule type" value="Genomic_DNA"/>
</dbReference>
<feature type="binding site" evidence="6">
    <location>
        <position position="185"/>
    </location>
    <ligand>
        <name>molybdate</name>
        <dbReference type="ChEBI" id="CHEBI:36264"/>
    </ligand>
</feature>
<comment type="similarity">
    <text evidence="1">Belongs to the bacterial solute-binding protein ModA family.</text>
</comment>
<keyword evidence="3 6" id="KW-0479">Metal-binding</keyword>
<feature type="binding site" evidence="6">
    <location>
        <position position="140"/>
    </location>
    <ligand>
        <name>molybdate</name>
        <dbReference type="ChEBI" id="CHEBI:36264"/>
    </ligand>
</feature>
<organism evidence="8 9">
    <name type="scientific">Limimaricola pyoseonensis</name>
    <dbReference type="NCBI Taxonomy" id="521013"/>
    <lineage>
        <taxon>Bacteria</taxon>
        <taxon>Pseudomonadati</taxon>
        <taxon>Pseudomonadota</taxon>
        <taxon>Alphaproteobacteria</taxon>
        <taxon>Rhodobacterales</taxon>
        <taxon>Paracoccaceae</taxon>
        <taxon>Limimaricola</taxon>
    </lineage>
</organism>
<dbReference type="GO" id="GO:0030288">
    <property type="term" value="C:outer membrane-bounded periplasmic space"/>
    <property type="evidence" value="ECO:0007669"/>
    <property type="project" value="TreeGrafter"/>
</dbReference>
<evidence type="ECO:0000313" key="8">
    <source>
        <dbReference type="EMBL" id="SDE49696.1"/>
    </source>
</evidence>
<name>A0A1G7DFA6_9RHOB</name>
<comment type="subunit">
    <text evidence="5">The complex is composed of two ATP-binding proteins (ModC), two transmembrane proteins (ModB) and a solute-binding protein (ModA).</text>
</comment>
<dbReference type="GO" id="GO:0046872">
    <property type="term" value="F:metal ion binding"/>
    <property type="evidence" value="ECO:0007669"/>
    <property type="project" value="UniProtKB-KW"/>
</dbReference>
<evidence type="ECO:0000256" key="7">
    <source>
        <dbReference type="SAM" id="SignalP"/>
    </source>
</evidence>
<evidence type="ECO:0000256" key="2">
    <source>
        <dbReference type="ARBA" id="ARBA00022505"/>
    </source>
</evidence>
<keyword evidence="4 7" id="KW-0732">Signal</keyword>
<dbReference type="InterPro" id="IPR005950">
    <property type="entry name" value="ModA"/>
</dbReference>
<evidence type="ECO:0000256" key="4">
    <source>
        <dbReference type="ARBA" id="ARBA00022729"/>
    </source>
</evidence>
<keyword evidence="2 6" id="KW-0500">Molybdenum</keyword>
<proteinExistence type="inferred from homology"/>
<dbReference type="Pfam" id="PF13531">
    <property type="entry name" value="SBP_bac_11"/>
    <property type="match status" value="1"/>
</dbReference>
<feature type="binding site" evidence="6">
    <location>
        <position position="55"/>
    </location>
    <ligand>
        <name>molybdate</name>
        <dbReference type="ChEBI" id="CHEBI:36264"/>
    </ligand>
</feature>
<dbReference type="SUPFAM" id="SSF53850">
    <property type="entry name" value="Periplasmic binding protein-like II"/>
    <property type="match status" value="1"/>
</dbReference>
<feature type="binding site" evidence="6">
    <location>
        <position position="167"/>
    </location>
    <ligand>
        <name>molybdate</name>
        <dbReference type="ChEBI" id="CHEBI:36264"/>
    </ligand>
</feature>
<dbReference type="FunFam" id="3.40.190.10:FF:000035">
    <property type="entry name" value="Molybdate ABC transporter substrate-binding protein"/>
    <property type="match status" value="1"/>
</dbReference>
<reference evidence="9" key="1">
    <citation type="submission" date="2016-10" db="EMBL/GenBank/DDBJ databases">
        <authorList>
            <person name="Varghese N."/>
            <person name="Submissions S."/>
        </authorList>
    </citation>
    <scope>NUCLEOTIDE SEQUENCE [LARGE SCALE GENOMIC DNA]</scope>
    <source>
        <strain evidence="9">DSM 21424</strain>
    </source>
</reference>
<dbReference type="GO" id="GO:0030973">
    <property type="term" value="F:molybdate ion binding"/>
    <property type="evidence" value="ECO:0007669"/>
    <property type="project" value="TreeGrafter"/>
</dbReference>
<evidence type="ECO:0000256" key="3">
    <source>
        <dbReference type="ARBA" id="ARBA00022723"/>
    </source>
</evidence>
<keyword evidence="9" id="KW-1185">Reference proteome</keyword>
<dbReference type="AlphaFoldDB" id="A0A1G7DFA6"/>
<accession>A0A1G7DFA6</accession>
<dbReference type="PANTHER" id="PTHR30632:SF17">
    <property type="entry name" value="MOLYBDATE-BINDING PROTEIN MODA"/>
    <property type="match status" value="1"/>
</dbReference>
<dbReference type="PIRSF" id="PIRSF004846">
    <property type="entry name" value="ModA"/>
    <property type="match status" value="1"/>
</dbReference>
<dbReference type="Proteomes" id="UP000198922">
    <property type="component" value="Unassembled WGS sequence"/>
</dbReference>
<feature type="signal peptide" evidence="7">
    <location>
        <begin position="1"/>
        <end position="19"/>
    </location>
</feature>
<protein>
    <submittedName>
        <fullName evidence="8">Molybdate transport system substrate-binding protein</fullName>
    </submittedName>
</protein>
<dbReference type="OrthoDB" id="9785015at2"/>
<gene>
    <name evidence="8" type="ORF">SAMN04488567_1896</name>
</gene>
<feature type="chain" id="PRO_5011534639" evidence="7">
    <location>
        <begin position="20"/>
        <end position="248"/>
    </location>
</feature>
<dbReference type="PANTHER" id="PTHR30632">
    <property type="entry name" value="MOLYBDATE-BINDING PERIPLASMIC PROTEIN"/>
    <property type="match status" value="1"/>
</dbReference>
<evidence type="ECO:0000256" key="6">
    <source>
        <dbReference type="PIRSR" id="PIRSR004846-1"/>
    </source>
</evidence>
<evidence type="ECO:0000256" key="1">
    <source>
        <dbReference type="ARBA" id="ARBA00009175"/>
    </source>
</evidence>